<reference evidence="5 6" key="1">
    <citation type="submission" date="2024-04" db="EMBL/GenBank/DDBJ databases">
        <title>WGS of bacteria from Torrens River.</title>
        <authorList>
            <person name="Wyrsch E.R."/>
            <person name="Drigo B."/>
        </authorList>
    </citation>
    <scope>NUCLEOTIDE SEQUENCE [LARGE SCALE GENOMIC DNA]</scope>
    <source>
        <strain evidence="5 6">TWI391</strain>
    </source>
</reference>
<dbReference type="Pfam" id="PF00271">
    <property type="entry name" value="Helicase_C"/>
    <property type="match status" value="1"/>
</dbReference>
<dbReference type="InterPro" id="IPR027417">
    <property type="entry name" value="P-loop_NTPase"/>
</dbReference>
<evidence type="ECO:0000259" key="4">
    <source>
        <dbReference type="PROSITE" id="PS51194"/>
    </source>
</evidence>
<feature type="domain" description="Helicase C-terminal" evidence="4">
    <location>
        <begin position="236"/>
        <end position="391"/>
    </location>
</feature>
<dbReference type="SMART" id="SM00490">
    <property type="entry name" value="HELICc"/>
    <property type="match status" value="1"/>
</dbReference>
<dbReference type="PROSITE" id="PS51194">
    <property type="entry name" value="HELICASE_CTER"/>
    <property type="match status" value="1"/>
</dbReference>
<protein>
    <submittedName>
        <fullName evidence="5">DEAD/DEAH box helicase</fullName>
    </submittedName>
</protein>
<dbReference type="RefSeq" id="WP_346582417.1">
    <property type="nucleotide sequence ID" value="NZ_JBDJNQ010000010.1"/>
</dbReference>
<dbReference type="PANTHER" id="PTHR47962">
    <property type="entry name" value="ATP-DEPENDENT HELICASE LHR-RELATED-RELATED"/>
    <property type="match status" value="1"/>
</dbReference>
<proteinExistence type="predicted"/>
<dbReference type="PROSITE" id="PS51192">
    <property type="entry name" value="HELICASE_ATP_BIND_1"/>
    <property type="match status" value="1"/>
</dbReference>
<dbReference type="Gene3D" id="3.40.50.300">
    <property type="entry name" value="P-loop containing nucleotide triphosphate hydrolases"/>
    <property type="match status" value="2"/>
</dbReference>
<organism evidence="5 6">
    <name type="scientific">Sphingobacterium kitahiroshimense</name>
    <dbReference type="NCBI Taxonomy" id="470446"/>
    <lineage>
        <taxon>Bacteria</taxon>
        <taxon>Pseudomonadati</taxon>
        <taxon>Bacteroidota</taxon>
        <taxon>Sphingobacteriia</taxon>
        <taxon>Sphingobacteriales</taxon>
        <taxon>Sphingobacteriaceae</taxon>
        <taxon>Sphingobacterium</taxon>
    </lineage>
</organism>
<dbReference type="EMBL" id="JBDJNQ010000010">
    <property type="protein sequence ID" value="MEN5379589.1"/>
    <property type="molecule type" value="Genomic_DNA"/>
</dbReference>
<dbReference type="SMART" id="SM00487">
    <property type="entry name" value="DEXDc"/>
    <property type="match status" value="1"/>
</dbReference>
<evidence type="ECO:0000313" key="5">
    <source>
        <dbReference type="EMBL" id="MEN5379589.1"/>
    </source>
</evidence>
<dbReference type="SUPFAM" id="SSF52540">
    <property type="entry name" value="P-loop containing nucleoside triphosphate hydrolases"/>
    <property type="match status" value="1"/>
</dbReference>
<dbReference type="InterPro" id="IPR052511">
    <property type="entry name" value="ATP-dep_Helicase"/>
</dbReference>
<dbReference type="Proteomes" id="UP001409291">
    <property type="component" value="Unassembled WGS sequence"/>
</dbReference>
<gene>
    <name evidence="5" type="ORF">ABE541_20140</name>
</gene>
<dbReference type="InterPro" id="IPR001650">
    <property type="entry name" value="Helicase_C-like"/>
</dbReference>
<sequence length="721" mass="81675">MAFELLSEPIRRFVKDKRWESLRPIQVAAISKIMKSDDNVILASRTASGKTEAAFLPILSKISPRSKSVQVLYISPLIALINDQFVRVEDLCSYLDIKVTKWHGEANRTAKEHLIKDPNGVVLITPESLEAMLVNKPQNVRILFNDLKYIVIDEIHSFIGTDRGIQLKSILHRIQKSASVKPTIVGLSATLGDFDEAKSMTGYPEATVVLRDRTAKSMTTSFRFFESLPNQLSIDLLKDLYKETYSNKVLVFPNSRGRAEEVAVKLKRIAEKVNGHTAYYSHHSSVDRELREWIEHFAKTNKYHPFVISCTSTLELGIDIGSVEKVVQIDATHSIASLIQRVGRSGRKDGQASSLLLYATGKWSLLQSLACWELYKQEFIEPPFVASKTFDLFAHQLLAVVKQYSGLSIPVLKTELEENFAFKDITSEEFEAILSHLIETDMLEQLGKEVIIGLEGERIVNSRDFYSVFATEIHFKVLHDGKSIGDLPSSSPIMIEDNILLAAKIWKVVDIDFRSRKIFVKPTNDGKPPIFGGEPGNTHPLVRQKMLELLMTSSIHPELDETCAAKLDDMRQVFQDIPIESLEDDRPLLIGENSYKFYTFQGSKIFDTLKFILSAAGIEFRHLDPSACFEIDVDQGFEWSAPKLLAVLTDLDRHLALRIDTNPAILSFAKWAILLPKDKQVELLKTRRYDFEGAVKFINSVRWVYVKTYNNDSLENFVLDA</sequence>
<dbReference type="GO" id="GO:0004386">
    <property type="term" value="F:helicase activity"/>
    <property type="evidence" value="ECO:0007669"/>
    <property type="project" value="UniProtKB-KW"/>
</dbReference>
<dbReference type="InterPro" id="IPR014001">
    <property type="entry name" value="Helicase_ATP-bd"/>
</dbReference>
<dbReference type="InterPro" id="IPR011545">
    <property type="entry name" value="DEAD/DEAH_box_helicase_dom"/>
</dbReference>
<comment type="caution">
    <text evidence="5">The sequence shown here is derived from an EMBL/GenBank/DDBJ whole genome shotgun (WGS) entry which is preliminary data.</text>
</comment>
<evidence type="ECO:0000256" key="1">
    <source>
        <dbReference type="ARBA" id="ARBA00022741"/>
    </source>
</evidence>
<evidence type="ECO:0000256" key="2">
    <source>
        <dbReference type="ARBA" id="ARBA00022840"/>
    </source>
</evidence>
<evidence type="ECO:0000259" key="3">
    <source>
        <dbReference type="PROSITE" id="PS51192"/>
    </source>
</evidence>
<keyword evidence="6" id="KW-1185">Reference proteome</keyword>
<keyword evidence="1" id="KW-0547">Nucleotide-binding</keyword>
<evidence type="ECO:0000313" key="6">
    <source>
        <dbReference type="Proteomes" id="UP001409291"/>
    </source>
</evidence>
<dbReference type="Pfam" id="PF00270">
    <property type="entry name" value="DEAD"/>
    <property type="match status" value="1"/>
</dbReference>
<name>A0ABV0BXS4_9SPHI</name>
<keyword evidence="5" id="KW-0378">Hydrolase</keyword>
<keyword evidence="5" id="KW-0347">Helicase</keyword>
<feature type="domain" description="Helicase ATP-binding" evidence="3">
    <location>
        <begin position="31"/>
        <end position="209"/>
    </location>
</feature>
<dbReference type="PANTHER" id="PTHR47962:SF5">
    <property type="entry name" value="ATP-DEPENDENT HELICASE LHR-RELATED"/>
    <property type="match status" value="1"/>
</dbReference>
<keyword evidence="2" id="KW-0067">ATP-binding</keyword>
<accession>A0ABV0BXS4</accession>